<dbReference type="InterPro" id="IPR051781">
    <property type="entry name" value="Metallo-dep_Hydrolase"/>
</dbReference>
<dbReference type="RefSeq" id="WP_043710506.1">
    <property type="nucleotide sequence ID" value="NZ_JALOCT010000002.1"/>
</dbReference>
<organism evidence="2 3">
    <name type="scientific">Weissella cibaria</name>
    <dbReference type="NCBI Taxonomy" id="137591"/>
    <lineage>
        <taxon>Bacteria</taxon>
        <taxon>Bacillati</taxon>
        <taxon>Bacillota</taxon>
        <taxon>Bacilli</taxon>
        <taxon>Lactobacillales</taxon>
        <taxon>Lactobacillaceae</taxon>
        <taxon>Weissella</taxon>
    </lineage>
</organism>
<dbReference type="Gene3D" id="2.30.40.10">
    <property type="entry name" value="Urease, subunit C, domain 1"/>
    <property type="match status" value="1"/>
</dbReference>
<evidence type="ECO:0000313" key="3">
    <source>
        <dbReference type="Proteomes" id="UP000032287"/>
    </source>
</evidence>
<dbReference type="CDD" id="cd01299">
    <property type="entry name" value="Met_dep_hydrolase_A"/>
    <property type="match status" value="1"/>
</dbReference>
<evidence type="ECO:0000259" key="1">
    <source>
        <dbReference type="Pfam" id="PF01979"/>
    </source>
</evidence>
<dbReference type="PANTHER" id="PTHR43135">
    <property type="entry name" value="ALPHA-D-RIBOSE 1-METHYLPHOSPHONATE 5-TRIPHOSPHATE DIPHOSPHATASE"/>
    <property type="match status" value="1"/>
</dbReference>
<dbReference type="InterPro" id="IPR011059">
    <property type="entry name" value="Metal-dep_hydrolase_composite"/>
</dbReference>
<dbReference type="InterPro" id="IPR032466">
    <property type="entry name" value="Metal_Hydrolase"/>
</dbReference>
<dbReference type="PATRIC" id="fig|137591.25.peg.140"/>
<keyword evidence="3" id="KW-1185">Reference proteome</keyword>
<gene>
    <name evidence="2" type="ORF">QX99_00141</name>
</gene>
<dbReference type="PANTHER" id="PTHR43135:SF3">
    <property type="entry name" value="ALPHA-D-RIBOSE 1-METHYLPHOSPHONATE 5-TRIPHOSPHATE DIPHOSPHATASE"/>
    <property type="match status" value="1"/>
</dbReference>
<dbReference type="Proteomes" id="UP000032287">
    <property type="component" value="Unassembled WGS sequence"/>
</dbReference>
<evidence type="ECO:0000313" key="2">
    <source>
        <dbReference type="EMBL" id="KIU22637.1"/>
    </source>
</evidence>
<dbReference type="EMBL" id="JWHU01000001">
    <property type="protein sequence ID" value="KIU22637.1"/>
    <property type="molecule type" value="Genomic_DNA"/>
</dbReference>
<name>A0A0D1LVR0_9LACO</name>
<dbReference type="eggNOG" id="COG1228">
    <property type="taxonomic scope" value="Bacteria"/>
</dbReference>
<dbReference type="SUPFAM" id="SSF51338">
    <property type="entry name" value="Composite domain of metallo-dependent hydrolases"/>
    <property type="match status" value="1"/>
</dbReference>
<protein>
    <submittedName>
        <fullName evidence="2">Imidazolonepropionase</fullName>
    </submittedName>
</protein>
<dbReference type="GO" id="GO:0016810">
    <property type="term" value="F:hydrolase activity, acting on carbon-nitrogen (but not peptide) bonds"/>
    <property type="evidence" value="ECO:0007669"/>
    <property type="project" value="InterPro"/>
</dbReference>
<dbReference type="InterPro" id="IPR057744">
    <property type="entry name" value="OTAase-like"/>
</dbReference>
<sequence>MSIRTYHNAQVYDVAQAKFIPNSWFSVDLTTGRITATGAGATPADAQELVDLNNKFITPGMINTHVHIINKVFPYGPKASREPFEIAMQAQANLNEMLASGVTYTRVLATAQSFDIGMQKMTLNGQWRGTGVVASGRAFSTIGGHASKIGEALSGPEEFRAGVRRRIEQGAHAIKYMASGGIAFDQFEQPDMPQMTEAEMAAGVDVAHRRGIKVAAHAEALQTVKEALRAGVDSVEHAFVIDDEALELFQSTGTYLTPTLVAPYVIIKRGDGLLPQWMVDKAYKWVDSHFAAFGKAAKNGVNLALGTDAGSPLNGYADTALEAELWSIAGATNAQILQALFTNAADLLQISADYGELVPGKMADFVVFDASPLADIKVLQEPKRVAKFGEFVDTTGFQNPYILPLDKGHLAY</sequence>
<dbReference type="Pfam" id="PF01979">
    <property type="entry name" value="Amidohydro_1"/>
    <property type="match status" value="1"/>
</dbReference>
<dbReference type="AlphaFoldDB" id="A0A0D1LVR0"/>
<dbReference type="SUPFAM" id="SSF51556">
    <property type="entry name" value="Metallo-dependent hydrolases"/>
    <property type="match status" value="1"/>
</dbReference>
<dbReference type="Gene3D" id="3.20.20.140">
    <property type="entry name" value="Metal-dependent hydrolases"/>
    <property type="match status" value="1"/>
</dbReference>
<accession>A0A0D1LVR0</accession>
<reference evidence="2 3" key="1">
    <citation type="journal article" date="2015" name="Microbiology (Mosc.)">
        <title>Genomics of the Weissella cibaria species with an examination of its metabolic traits.</title>
        <authorList>
            <person name="Lynch K.M."/>
            <person name="Lucid A."/>
            <person name="Arendt E.K."/>
            <person name="Sleator R.D."/>
            <person name="Lucey B."/>
            <person name="Coffey A."/>
        </authorList>
    </citation>
    <scope>NUCLEOTIDE SEQUENCE [LARGE SCALE GENOMIC DNA]</scope>
    <source>
        <strain evidence="2 3">MG1</strain>
    </source>
</reference>
<comment type="caution">
    <text evidence="2">The sequence shown here is derived from an EMBL/GenBank/DDBJ whole genome shotgun (WGS) entry which is preliminary data.</text>
</comment>
<dbReference type="InterPro" id="IPR006680">
    <property type="entry name" value="Amidohydro-rel"/>
</dbReference>
<feature type="domain" description="Amidohydrolase-related" evidence="1">
    <location>
        <begin position="56"/>
        <end position="386"/>
    </location>
</feature>
<proteinExistence type="predicted"/>